<feature type="active site" description="Charge relay system" evidence="7">
    <location>
        <position position="457"/>
    </location>
</feature>
<dbReference type="PANTHER" id="PTHR43918:SF12">
    <property type="entry name" value="ACETYLCHOLINESTERASE 1"/>
    <property type="match status" value="1"/>
</dbReference>
<comment type="caution">
    <text evidence="10">The sequence shown here is derived from an EMBL/GenBank/DDBJ whole genome shotgun (WGS) entry which is preliminary data.</text>
</comment>
<feature type="domain" description="Carboxylesterase type B" evidence="9">
    <location>
        <begin position="31"/>
        <end position="545"/>
    </location>
</feature>
<keyword evidence="4" id="KW-0531">Neurotransmitter degradation</keyword>
<keyword evidence="11" id="KW-1185">Reference proteome</keyword>
<dbReference type="InterPro" id="IPR029058">
    <property type="entry name" value="AB_hydrolase_fold"/>
</dbReference>
<proteinExistence type="inferred from homology"/>
<dbReference type="InterPro" id="IPR019819">
    <property type="entry name" value="Carboxylesterase_B_CS"/>
</dbReference>
<dbReference type="GO" id="GO:0006581">
    <property type="term" value="P:acetylcholine catabolic process"/>
    <property type="evidence" value="ECO:0007669"/>
    <property type="project" value="TreeGrafter"/>
</dbReference>
<dbReference type="GO" id="GO:0005615">
    <property type="term" value="C:extracellular space"/>
    <property type="evidence" value="ECO:0007669"/>
    <property type="project" value="TreeGrafter"/>
</dbReference>
<dbReference type="InterPro" id="IPR019826">
    <property type="entry name" value="Carboxylesterase_B_AS"/>
</dbReference>
<dbReference type="AlphaFoldDB" id="A0A9P1IE75"/>
<evidence type="ECO:0000256" key="5">
    <source>
        <dbReference type="ARBA" id="ARBA00023157"/>
    </source>
</evidence>
<accession>A0A9P1IE75</accession>
<protein>
    <recommendedName>
        <fullName evidence="8">Carboxylic ester hydrolase</fullName>
        <ecNumber evidence="8">3.1.1.-</ecNumber>
    </recommendedName>
</protein>
<dbReference type="PRINTS" id="PR00878">
    <property type="entry name" value="CHOLNESTRASE"/>
</dbReference>
<name>A0A9P1IE75_9PELO</name>
<feature type="active site" description="Acyl-ester intermediate" evidence="7">
    <location>
        <position position="200"/>
    </location>
</feature>
<feature type="active site" description="Charge relay system" evidence="7">
    <location>
        <position position="330"/>
    </location>
</feature>
<keyword evidence="5" id="KW-1015">Disulfide bond</keyword>
<feature type="chain" id="PRO_5040539200" description="Carboxylic ester hydrolase" evidence="8">
    <location>
        <begin position="18"/>
        <end position="550"/>
    </location>
</feature>
<dbReference type="EC" id="3.1.1.-" evidence="8"/>
<keyword evidence="2" id="KW-0719">Serine esterase</keyword>
<dbReference type="InterPro" id="IPR050654">
    <property type="entry name" value="AChE-related_enzymes"/>
</dbReference>
<dbReference type="OrthoDB" id="9000293at2759"/>
<dbReference type="GO" id="GO:0019695">
    <property type="term" value="P:choline metabolic process"/>
    <property type="evidence" value="ECO:0007669"/>
    <property type="project" value="TreeGrafter"/>
</dbReference>
<dbReference type="Proteomes" id="UP001152747">
    <property type="component" value="Unassembled WGS sequence"/>
</dbReference>
<dbReference type="PROSITE" id="PS00122">
    <property type="entry name" value="CARBOXYLESTERASE_B_1"/>
    <property type="match status" value="1"/>
</dbReference>
<evidence type="ECO:0000313" key="10">
    <source>
        <dbReference type="EMBL" id="CAI5443238.1"/>
    </source>
</evidence>
<dbReference type="PANTHER" id="PTHR43918">
    <property type="entry name" value="ACETYLCHOLINESTERASE"/>
    <property type="match status" value="1"/>
</dbReference>
<gene>
    <name evidence="10" type="ORF">CAMP_LOCUS5875</name>
</gene>
<dbReference type="InterPro" id="IPR002018">
    <property type="entry name" value="CarbesteraseB"/>
</dbReference>
<keyword evidence="3 8" id="KW-0378">Hydrolase</keyword>
<dbReference type="FunFam" id="3.40.50.1820:FF:000029">
    <property type="entry name" value="Acetylcholinesterase"/>
    <property type="match status" value="1"/>
</dbReference>
<evidence type="ECO:0000256" key="6">
    <source>
        <dbReference type="ARBA" id="ARBA00048484"/>
    </source>
</evidence>
<comment type="similarity">
    <text evidence="1 8">Belongs to the type-B carboxylesterase/lipase family.</text>
</comment>
<sequence>MKILIFILIFLIPSIFSDKKYTSTIHLTNKTESSPLFGEETFAANGKPISRYLGIPFAEPPIGNLRFKAPEKKKKHDFHGSTMWNANTPMSEDCLYLNIWTPKNQKKELLPVMVWIYGGGFYSGTSTLDVYDGGILASTENVIVVSMNYRTSMFGFLYLNTSDAPGNMGLWDQEIALKWIQDYIHHFGGDKDKVTLFGESSGAVSVSIHMLNLYSKNLFSKAILQSGSATSPWAFETTETALNRAHKLYNLVGCGNSTALDVNAREIAKCLRNTSVEDLLANEWVSDGSFVDFPWTPVIDRMIVPEIADDSFKRGIYKDIPLLVGGNQDESIYFIIYQLGHIFHKNKFFNASDFISNRTIWLDAVNSLLPSHISSNEAPKNAVIAHYEPKSAHPTPQEYLVALDKMMGDYHFTCSVNEMVISHTKLRGPEKTNQTWYYHFSHRASTQTWPEWMGVLHGYEINFIFGEPLNPKFNYTEEEKHLSRRFMRNFANFAKSGDPNWPEKLEGYWPKWPRFGEMKKYMNMTTKNGESPIGKMLKDEECQRWKEGWI</sequence>
<dbReference type="GO" id="GO:0003990">
    <property type="term" value="F:acetylcholinesterase activity"/>
    <property type="evidence" value="ECO:0007669"/>
    <property type="project" value="UniProtKB-EC"/>
</dbReference>
<evidence type="ECO:0000313" key="11">
    <source>
        <dbReference type="Proteomes" id="UP001152747"/>
    </source>
</evidence>
<evidence type="ECO:0000256" key="4">
    <source>
        <dbReference type="ARBA" id="ARBA00022867"/>
    </source>
</evidence>
<dbReference type="InterPro" id="IPR000997">
    <property type="entry name" value="Cholinesterase"/>
</dbReference>
<dbReference type="PROSITE" id="PS00941">
    <property type="entry name" value="CARBOXYLESTERASE_B_2"/>
    <property type="match status" value="1"/>
</dbReference>
<reference evidence="10" key="1">
    <citation type="submission" date="2022-11" db="EMBL/GenBank/DDBJ databases">
        <authorList>
            <person name="Kikuchi T."/>
        </authorList>
    </citation>
    <scope>NUCLEOTIDE SEQUENCE</scope>
    <source>
        <strain evidence="10">PS1010</strain>
    </source>
</reference>
<evidence type="ECO:0000256" key="2">
    <source>
        <dbReference type="ARBA" id="ARBA00022487"/>
    </source>
</evidence>
<dbReference type="GO" id="GO:0005886">
    <property type="term" value="C:plasma membrane"/>
    <property type="evidence" value="ECO:0007669"/>
    <property type="project" value="TreeGrafter"/>
</dbReference>
<comment type="catalytic activity">
    <reaction evidence="6">
        <text>acetylcholine + H2O = choline + acetate + H(+)</text>
        <dbReference type="Rhea" id="RHEA:17561"/>
        <dbReference type="ChEBI" id="CHEBI:15354"/>
        <dbReference type="ChEBI" id="CHEBI:15355"/>
        <dbReference type="ChEBI" id="CHEBI:15377"/>
        <dbReference type="ChEBI" id="CHEBI:15378"/>
        <dbReference type="ChEBI" id="CHEBI:30089"/>
        <dbReference type="EC" id="3.1.1.7"/>
    </reaction>
</comment>
<organism evidence="10 11">
    <name type="scientific">Caenorhabditis angaria</name>
    <dbReference type="NCBI Taxonomy" id="860376"/>
    <lineage>
        <taxon>Eukaryota</taxon>
        <taxon>Metazoa</taxon>
        <taxon>Ecdysozoa</taxon>
        <taxon>Nematoda</taxon>
        <taxon>Chromadorea</taxon>
        <taxon>Rhabditida</taxon>
        <taxon>Rhabditina</taxon>
        <taxon>Rhabditomorpha</taxon>
        <taxon>Rhabditoidea</taxon>
        <taxon>Rhabditidae</taxon>
        <taxon>Peloderinae</taxon>
        <taxon>Caenorhabditis</taxon>
    </lineage>
</organism>
<dbReference type="CDD" id="cd00312">
    <property type="entry name" value="Esterase_lipase"/>
    <property type="match status" value="1"/>
</dbReference>
<dbReference type="Gene3D" id="3.40.50.1820">
    <property type="entry name" value="alpha/beta hydrolase"/>
    <property type="match status" value="1"/>
</dbReference>
<evidence type="ECO:0000256" key="8">
    <source>
        <dbReference type="RuleBase" id="RU361235"/>
    </source>
</evidence>
<evidence type="ECO:0000256" key="3">
    <source>
        <dbReference type="ARBA" id="ARBA00022801"/>
    </source>
</evidence>
<evidence type="ECO:0000259" key="9">
    <source>
        <dbReference type="Pfam" id="PF00135"/>
    </source>
</evidence>
<dbReference type="Pfam" id="PF00135">
    <property type="entry name" value="COesterase"/>
    <property type="match status" value="1"/>
</dbReference>
<evidence type="ECO:0000256" key="7">
    <source>
        <dbReference type="PIRSR" id="PIRSR600997-1"/>
    </source>
</evidence>
<evidence type="ECO:0000256" key="1">
    <source>
        <dbReference type="ARBA" id="ARBA00005964"/>
    </source>
</evidence>
<dbReference type="EMBL" id="CANHGI010000002">
    <property type="protein sequence ID" value="CAI5443238.1"/>
    <property type="molecule type" value="Genomic_DNA"/>
</dbReference>
<feature type="signal peptide" evidence="8">
    <location>
        <begin position="1"/>
        <end position="17"/>
    </location>
</feature>
<keyword evidence="8" id="KW-0732">Signal</keyword>
<dbReference type="SUPFAM" id="SSF53474">
    <property type="entry name" value="alpha/beta-Hydrolases"/>
    <property type="match status" value="1"/>
</dbReference>